<gene>
    <name evidence="2" type="ORF">GCM10010387_33260</name>
</gene>
<accession>A0A918UVV1</accession>
<protein>
    <recommendedName>
        <fullName evidence="4">Secreted protein</fullName>
    </recommendedName>
</protein>
<reference evidence="2" key="1">
    <citation type="journal article" date="2014" name="Int. J. Syst. Evol. Microbiol.">
        <title>Complete genome sequence of Corynebacterium casei LMG S-19264T (=DSM 44701T), isolated from a smear-ripened cheese.</title>
        <authorList>
            <consortium name="US DOE Joint Genome Institute (JGI-PGF)"/>
            <person name="Walter F."/>
            <person name="Albersmeier A."/>
            <person name="Kalinowski J."/>
            <person name="Ruckert C."/>
        </authorList>
    </citation>
    <scope>NUCLEOTIDE SEQUENCE</scope>
    <source>
        <strain evidence="2">JCM 4988</strain>
    </source>
</reference>
<keyword evidence="3" id="KW-1185">Reference proteome</keyword>
<reference evidence="2" key="2">
    <citation type="submission" date="2020-09" db="EMBL/GenBank/DDBJ databases">
        <authorList>
            <person name="Sun Q."/>
            <person name="Ohkuma M."/>
        </authorList>
    </citation>
    <scope>NUCLEOTIDE SEQUENCE</scope>
    <source>
        <strain evidence="2">JCM 4988</strain>
    </source>
</reference>
<evidence type="ECO:0000313" key="2">
    <source>
        <dbReference type="EMBL" id="GGZ36545.1"/>
    </source>
</evidence>
<name>A0A918UVV1_9ACTN</name>
<organism evidence="2 3">
    <name type="scientific">Streptomyces inusitatus</name>
    <dbReference type="NCBI Taxonomy" id="68221"/>
    <lineage>
        <taxon>Bacteria</taxon>
        <taxon>Bacillati</taxon>
        <taxon>Actinomycetota</taxon>
        <taxon>Actinomycetes</taxon>
        <taxon>Kitasatosporales</taxon>
        <taxon>Streptomycetaceae</taxon>
        <taxon>Streptomyces</taxon>
    </lineage>
</organism>
<comment type="caution">
    <text evidence="2">The sequence shown here is derived from an EMBL/GenBank/DDBJ whole genome shotgun (WGS) entry which is preliminary data.</text>
</comment>
<dbReference type="AlphaFoldDB" id="A0A918UVV1"/>
<dbReference type="Proteomes" id="UP000630936">
    <property type="component" value="Unassembled WGS sequence"/>
</dbReference>
<feature type="chain" id="PRO_5038024666" description="Secreted protein" evidence="1">
    <location>
        <begin position="25"/>
        <end position="140"/>
    </location>
</feature>
<keyword evidence="1" id="KW-0732">Signal</keyword>
<sequence>MKRLATVTGTAAAVIMLTTTSALANWTSSLDWVRVGFPSRTWGDQSYSQIHFTKCTTDRQSPHDSVHVQLVRVDTSPDTYYDTKKFTECFTHGDGDETSTGVWTGLPAGDYRFYIKSINNADVNVLSVNKVTVDTTKADG</sequence>
<evidence type="ECO:0000256" key="1">
    <source>
        <dbReference type="SAM" id="SignalP"/>
    </source>
</evidence>
<evidence type="ECO:0000313" key="3">
    <source>
        <dbReference type="Proteomes" id="UP000630936"/>
    </source>
</evidence>
<proteinExistence type="predicted"/>
<dbReference type="EMBL" id="BMWG01000009">
    <property type="protein sequence ID" value="GGZ36545.1"/>
    <property type="molecule type" value="Genomic_DNA"/>
</dbReference>
<evidence type="ECO:0008006" key="4">
    <source>
        <dbReference type="Google" id="ProtNLM"/>
    </source>
</evidence>
<feature type="signal peptide" evidence="1">
    <location>
        <begin position="1"/>
        <end position="24"/>
    </location>
</feature>